<accession>A0A368XB73</accession>
<dbReference type="EMBL" id="QPJK01000013">
    <property type="protein sequence ID" value="RCW65223.1"/>
    <property type="molecule type" value="Genomic_DNA"/>
</dbReference>
<evidence type="ECO:0000313" key="3">
    <source>
        <dbReference type="Proteomes" id="UP000252884"/>
    </source>
</evidence>
<reference evidence="2 3" key="1">
    <citation type="submission" date="2018-07" db="EMBL/GenBank/DDBJ databases">
        <title>Genomic Encyclopedia of Type Strains, Phase IV (KMG-IV): sequencing the most valuable type-strain genomes for metagenomic binning, comparative biology and taxonomic classification.</title>
        <authorList>
            <person name="Goeker M."/>
        </authorList>
    </citation>
    <scope>NUCLEOTIDE SEQUENCE [LARGE SCALE GENOMIC DNA]</scope>
    <source>
        <strain evidence="2 3">DSM 21634</strain>
    </source>
</reference>
<keyword evidence="3" id="KW-1185">Reference proteome</keyword>
<gene>
    <name evidence="2" type="ORF">DES41_113147</name>
</gene>
<keyword evidence="1" id="KW-0812">Transmembrane</keyword>
<dbReference type="AlphaFoldDB" id="A0A368XB73"/>
<dbReference type="SUPFAM" id="SSF53474">
    <property type="entry name" value="alpha/beta-Hydrolases"/>
    <property type="match status" value="1"/>
</dbReference>
<evidence type="ECO:0008006" key="4">
    <source>
        <dbReference type="Google" id="ProtNLM"/>
    </source>
</evidence>
<evidence type="ECO:0000256" key="1">
    <source>
        <dbReference type="SAM" id="Phobius"/>
    </source>
</evidence>
<keyword evidence="1" id="KW-0472">Membrane</keyword>
<dbReference type="Proteomes" id="UP000252884">
    <property type="component" value="Unassembled WGS sequence"/>
</dbReference>
<keyword evidence="1" id="KW-1133">Transmembrane helix</keyword>
<evidence type="ECO:0000313" key="2">
    <source>
        <dbReference type="EMBL" id="RCW65223.1"/>
    </source>
</evidence>
<name>A0A368XB73_9BURK</name>
<organism evidence="2 3">
    <name type="scientific">Pseudorhodoferax soli</name>
    <dbReference type="NCBI Taxonomy" id="545864"/>
    <lineage>
        <taxon>Bacteria</taxon>
        <taxon>Pseudomonadati</taxon>
        <taxon>Pseudomonadota</taxon>
        <taxon>Betaproteobacteria</taxon>
        <taxon>Burkholderiales</taxon>
        <taxon>Comamonadaceae</taxon>
    </lineage>
</organism>
<proteinExistence type="predicted"/>
<sequence length="212" mass="23913">MLPGWDDDGRRQFDALQSQLAPSGWLCRRADIPDAGWPADQRARITRDQALQRVLEDYMNLAAVRGVARSRLALLGFSFGAYMATFLAAAKPARLLVLRSPALYPDSDWNTPKEQLDAQELRAYRSGPLGPEHNRALWCCSQFTGDVLLVDSGQDETIPPQLIASYAGAFRRVRSLTRYTLADADHALTQPAWQREYHNVLVEWLNARMREA</sequence>
<feature type="transmembrane region" description="Helical" evidence="1">
    <location>
        <begin position="72"/>
        <end position="90"/>
    </location>
</feature>
<dbReference type="Gene3D" id="3.40.50.1820">
    <property type="entry name" value="alpha/beta hydrolase"/>
    <property type="match status" value="1"/>
</dbReference>
<comment type="caution">
    <text evidence="2">The sequence shown here is derived from an EMBL/GenBank/DDBJ whole genome shotgun (WGS) entry which is preliminary data.</text>
</comment>
<protein>
    <recommendedName>
        <fullName evidence="4">Peptidase S9 prolyl oligopeptidase catalytic domain-containing protein</fullName>
    </recommendedName>
</protein>
<dbReference type="InterPro" id="IPR029058">
    <property type="entry name" value="AB_hydrolase_fold"/>
</dbReference>